<protein>
    <submittedName>
        <fullName evidence="1">Uncharacterized protein</fullName>
    </submittedName>
</protein>
<dbReference type="EMBL" id="AFBQ01000350">
    <property type="protein sequence ID" value="EHY30336.1"/>
    <property type="molecule type" value="Genomic_DNA"/>
</dbReference>
<sequence length="299" mass="33515">MTTPISPELIEAMRLLGLRPEDAHQLSPYEINRLREVREEPRHDFDIVPGATLDDFEPTALKRLLGAVRDRLTRPFVFLSRHELLEGIGAIRPDGAVRRPTLAGLLAAGRKPQRFFPSLQIVFTRWAGTPGDAERLRTKELTGSIPDILLDALDQMRLNMREPAIITGALRRNYPDYSTKAVLEALTNALQHRDYSAESRGMPVRIDMYDDRLEISSPGGPLRGGGLGMVDGIRPIRNQYLTRLLASTPLMGGFAVEDRGWGFAAIREALEKDGLPEVRIRHSLANFVVTFPKRPWPIA</sequence>
<organism evidence="1 2">
    <name type="scientific">Sutterella parvirubra YIT 11816</name>
    <dbReference type="NCBI Taxonomy" id="762967"/>
    <lineage>
        <taxon>Bacteria</taxon>
        <taxon>Pseudomonadati</taxon>
        <taxon>Pseudomonadota</taxon>
        <taxon>Betaproteobacteria</taxon>
        <taxon>Burkholderiales</taxon>
        <taxon>Sutterellaceae</taxon>
        <taxon>Sutterella</taxon>
    </lineage>
</organism>
<name>H3KHS5_9BURK</name>
<dbReference type="Pfam" id="PF13749">
    <property type="entry name" value="HATPase_c_4"/>
    <property type="match status" value="1"/>
</dbReference>
<evidence type="ECO:0000313" key="1">
    <source>
        <dbReference type="EMBL" id="EHY30336.1"/>
    </source>
</evidence>
<dbReference type="InterPro" id="IPR038475">
    <property type="entry name" value="RecG_C_sf"/>
</dbReference>
<dbReference type="STRING" id="762967.HMPREF9440_02321"/>
<accession>H3KHS5</accession>
<dbReference type="PANTHER" id="PTHR30595">
    <property type="entry name" value="GLPR-RELATED TRANSCRIPTIONAL REPRESSOR"/>
    <property type="match status" value="1"/>
</dbReference>
<evidence type="ECO:0000313" key="2">
    <source>
        <dbReference type="Proteomes" id="UP000004956"/>
    </source>
</evidence>
<dbReference type="RefSeq" id="WP_008543673.1">
    <property type="nucleotide sequence ID" value="NZ_JH605013.1"/>
</dbReference>
<dbReference type="PANTHER" id="PTHR30595:SF6">
    <property type="entry name" value="SCHLAFEN ALBA-2 DOMAIN-CONTAINING PROTEIN"/>
    <property type="match status" value="1"/>
</dbReference>
<keyword evidence="2" id="KW-1185">Reference proteome</keyword>
<dbReference type="AlphaFoldDB" id="H3KHS5"/>
<dbReference type="OrthoDB" id="9768354at2"/>
<dbReference type="HOGENOM" id="CLU_930425_0_0_4"/>
<dbReference type="PATRIC" id="fig|762967.3.peg.1832"/>
<dbReference type="Gene3D" id="3.30.565.60">
    <property type="match status" value="1"/>
</dbReference>
<gene>
    <name evidence="1" type="ORF">HMPREF9440_02321</name>
</gene>
<comment type="caution">
    <text evidence="1">The sequence shown here is derived from an EMBL/GenBank/DDBJ whole genome shotgun (WGS) entry which is preliminary data.</text>
</comment>
<reference evidence="1 2" key="1">
    <citation type="submission" date="2011-11" db="EMBL/GenBank/DDBJ databases">
        <authorList>
            <person name="Weinstock G."/>
            <person name="Sodergren E."/>
            <person name="Clifton S."/>
            <person name="Fulton L."/>
            <person name="Fulton B."/>
            <person name="Courtney L."/>
            <person name="Fronick C."/>
            <person name="Harrison M."/>
            <person name="Strong C."/>
            <person name="Farmer C."/>
            <person name="Delahaunty K."/>
            <person name="Markovic C."/>
            <person name="Hall O."/>
            <person name="Minx P."/>
            <person name="Tomlinson C."/>
            <person name="Mitreva M."/>
            <person name="Hou S."/>
            <person name="Chen J."/>
            <person name="Wollam A."/>
            <person name="Pepin K.H."/>
            <person name="Johnson M."/>
            <person name="Bhonagiri V."/>
            <person name="Zhang X."/>
            <person name="Suruliraj S."/>
            <person name="Warren W."/>
            <person name="Chinwalla A."/>
            <person name="Mardis E.R."/>
            <person name="Wilson R.K."/>
        </authorList>
    </citation>
    <scope>NUCLEOTIDE SEQUENCE [LARGE SCALE GENOMIC DNA]</scope>
    <source>
        <strain evidence="1 2">YIT 11816</strain>
    </source>
</reference>
<proteinExistence type="predicted"/>
<dbReference type="Proteomes" id="UP000004956">
    <property type="component" value="Unassembled WGS sequence"/>
</dbReference>